<dbReference type="AlphaFoldDB" id="A0A0S2DL80"/>
<organism evidence="3 4">
    <name type="scientific">Lysobacter enzymogenes</name>
    <dbReference type="NCBI Taxonomy" id="69"/>
    <lineage>
        <taxon>Bacteria</taxon>
        <taxon>Pseudomonadati</taxon>
        <taxon>Pseudomonadota</taxon>
        <taxon>Gammaproteobacteria</taxon>
        <taxon>Lysobacterales</taxon>
        <taxon>Lysobacteraceae</taxon>
        <taxon>Lysobacter</taxon>
    </lineage>
</organism>
<evidence type="ECO:0000313" key="4">
    <source>
        <dbReference type="Proteomes" id="UP000061569"/>
    </source>
</evidence>
<dbReference type="PATRIC" id="fig|69.6.peg.3928"/>
<accession>A0A0S2DL80</accession>
<gene>
    <name evidence="3" type="ORF">GLE_3991</name>
</gene>
<protein>
    <submittedName>
        <fullName evidence="3">Phenazine biosynthesis protein PhzF family</fullName>
    </submittedName>
</protein>
<dbReference type="Gene3D" id="3.10.310.10">
    <property type="entry name" value="Diaminopimelate Epimerase, Chain A, domain 1"/>
    <property type="match status" value="2"/>
</dbReference>
<proteinExistence type="inferred from homology"/>
<dbReference type="KEGG" id="lez:GLE_3991"/>
<dbReference type="PANTHER" id="PTHR13774:SF32">
    <property type="entry name" value="ANTISENSE-ENHANCING SEQUENCE 1"/>
    <property type="match status" value="1"/>
</dbReference>
<sequence>MSLRRYLQLDVFAHRIGAGNPLAVVFDAQGLDDAAMQSFAAWMHLPETVFLLPPGPGADYRARIFTPTRELDFAGHPSVGAAWAVLDAGRVAPHRDALVQECAAGQLPVRIVHDATGPRVSVRTPRARRIERAGEDDAARLAAALRGLALADRATGALAPALWDNGVRWWLAEAGDARALREWRPDPAVLAAIAELGGDALGLAVFAAGDVPGCARTVRAFCPGDGFAEDPVTGSANAAIASALLEAGRLRAGEGYCASQGREVGRDGRVELRVDEDAAVWVGGRVQAVIRGSVEW</sequence>
<dbReference type="Proteomes" id="UP000061569">
    <property type="component" value="Chromosome"/>
</dbReference>
<dbReference type="EMBL" id="CP013140">
    <property type="protein sequence ID" value="ALN59333.1"/>
    <property type="molecule type" value="Genomic_DNA"/>
</dbReference>
<feature type="active site" evidence="2">
    <location>
        <position position="47"/>
    </location>
</feature>
<dbReference type="GO" id="GO:0005737">
    <property type="term" value="C:cytoplasm"/>
    <property type="evidence" value="ECO:0007669"/>
    <property type="project" value="TreeGrafter"/>
</dbReference>
<name>A0A0S2DL80_LYSEN</name>
<dbReference type="NCBIfam" id="TIGR00654">
    <property type="entry name" value="PhzF_family"/>
    <property type="match status" value="1"/>
</dbReference>
<comment type="similarity">
    <text evidence="1">Belongs to the PhzF family.</text>
</comment>
<dbReference type="OrthoDB" id="9788221at2"/>
<evidence type="ECO:0000256" key="1">
    <source>
        <dbReference type="ARBA" id="ARBA00008270"/>
    </source>
</evidence>
<dbReference type="PIRSF" id="PIRSF016184">
    <property type="entry name" value="PhzC_PhzF"/>
    <property type="match status" value="1"/>
</dbReference>
<evidence type="ECO:0000313" key="3">
    <source>
        <dbReference type="EMBL" id="ALN59333.1"/>
    </source>
</evidence>
<dbReference type="InterPro" id="IPR003719">
    <property type="entry name" value="Phenazine_PhzF-like"/>
</dbReference>
<dbReference type="STRING" id="69.GLE_3991"/>
<dbReference type="SUPFAM" id="SSF54506">
    <property type="entry name" value="Diaminopimelate epimerase-like"/>
    <property type="match status" value="1"/>
</dbReference>
<evidence type="ECO:0000256" key="2">
    <source>
        <dbReference type="PIRSR" id="PIRSR016184-1"/>
    </source>
</evidence>
<reference evidence="3 4" key="1">
    <citation type="submission" date="2015-11" db="EMBL/GenBank/DDBJ databases">
        <title>Genome sequences of Lysobacter enzymogenes strain C3 and Lysobacter antibioticus ATCC 29479.</title>
        <authorList>
            <person name="Kobayashi D.Y."/>
        </authorList>
    </citation>
    <scope>NUCLEOTIDE SEQUENCE [LARGE SCALE GENOMIC DNA]</scope>
    <source>
        <strain evidence="3 4">C3</strain>
    </source>
</reference>
<dbReference type="Pfam" id="PF02567">
    <property type="entry name" value="PhzC-PhzF"/>
    <property type="match status" value="1"/>
</dbReference>
<dbReference type="PANTHER" id="PTHR13774">
    <property type="entry name" value="PHENAZINE BIOSYNTHESIS PROTEIN"/>
    <property type="match status" value="1"/>
</dbReference>
<dbReference type="GO" id="GO:0016853">
    <property type="term" value="F:isomerase activity"/>
    <property type="evidence" value="ECO:0007669"/>
    <property type="project" value="TreeGrafter"/>
</dbReference>